<dbReference type="Pfam" id="PF25023">
    <property type="entry name" value="TEN_YD-shell"/>
    <property type="match status" value="1"/>
</dbReference>
<dbReference type="InterPro" id="IPR056823">
    <property type="entry name" value="TEN-like_YD-shell"/>
</dbReference>
<organism evidence="3 4">
    <name type="scientific">Pseudomonas fluorescens</name>
    <dbReference type="NCBI Taxonomy" id="294"/>
    <lineage>
        <taxon>Bacteria</taxon>
        <taxon>Pseudomonadati</taxon>
        <taxon>Pseudomonadota</taxon>
        <taxon>Gammaproteobacteria</taxon>
        <taxon>Pseudomonadales</taxon>
        <taxon>Pseudomonadaceae</taxon>
        <taxon>Pseudomonas</taxon>
    </lineage>
</organism>
<evidence type="ECO:0000256" key="1">
    <source>
        <dbReference type="ARBA" id="ARBA00022737"/>
    </source>
</evidence>
<dbReference type="AlphaFoldDB" id="A0A5E7MEN6"/>
<dbReference type="RefSeq" id="WP_150734891.1">
    <property type="nucleotide sequence ID" value="NZ_CABVIF010000008.1"/>
</dbReference>
<evidence type="ECO:0000313" key="4">
    <source>
        <dbReference type="Proteomes" id="UP000327111"/>
    </source>
</evidence>
<reference evidence="3 4" key="1">
    <citation type="submission" date="2019-09" db="EMBL/GenBank/DDBJ databases">
        <authorList>
            <person name="Chandra G."/>
            <person name="Truman W A."/>
        </authorList>
    </citation>
    <scope>NUCLEOTIDE SEQUENCE [LARGE SCALE GENOMIC DNA]</scope>
    <source>
        <strain evidence="3">PS854</strain>
    </source>
</reference>
<name>A0A5E7MEN6_PSEFL</name>
<evidence type="ECO:0000313" key="3">
    <source>
        <dbReference type="EMBL" id="VVP23234.1"/>
    </source>
</evidence>
<dbReference type="SUPFAM" id="SSF56399">
    <property type="entry name" value="ADP-ribosylation"/>
    <property type="match status" value="1"/>
</dbReference>
<dbReference type="Proteomes" id="UP000327111">
    <property type="component" value="Unassembled WGS sequence"/>
</dbReference>
<sequence length="265" mass="29965">MTSPPTTLLCQYRYDPLDRLIHQTQPDATAHQRFYCKSRLATEIHGATTHSIIQHNDLLMAEQQREDDVLDTTLLMTDLQRSVLHTLKKGVLPRTIAYSPYGHRPVFSVQLSLLGFNGERPDPVTGCYLLGNGYRAFNPVLMRFNSPDSWSPYGKGGINSYAYCLGDPTNKSDRSGQAARSIIFPISRLKILARRAIKRTSRRSGMAYDGGTSYAGKFRQGFQIKKGVSIDQAYSAIDQLQQLDEITGQRYITEKLYDSHRRNPD</sequence>
<keyword evidence="1" id="KW-0677">Repeat</keyword>
<feature type="domain" description="Teneurin-like YD-shell" evidence="2">
    <location>
        <begin position="11"/>
        <end position="148"/>
    </location>
</feature>
<proteinExistence type="predicted"/>
<accession>A0A5E7MEN6</accession>
<dbReference type="Gene3D" id="2.180.10.10">
    <property type="entry name" value="RHS repeat-associated core"/>
    <property type="match status" value="1"/>
</dbReference>
<dbReference type="NCBIfam" id="TIGR03696">
    <property type="entry name" value="Rhs_assc_core"/>
    <property type="match status" value="1"/>
</dbReference>
<dbReference type="EMBL" id="CABVIF010000008">
    <property type="protein sequence ID" value="VVP23234.1"/>
    <property type="molecule type" value="Genomic_DNA"/>
</dbReference>
<protein>
    <recommendedName>
        <fullName evidence="2">Teneurin-like YD-shell domain-containing protein</fullName>
    </recommendedName>
</protein>
<gene>
    <name evidence="3" type="ORF">PS854_03917</name>
</gene>
<evidence type="ECO:0000259" key="2">
    <source>
        <dbReference type="Pfam" id="PF25023"/>
    </source>
</evidence>
<dbReference type="InterPro" id="IPR022385">
    <property type="entry name" value="Rhs_assc_core"/>
</dbReference>